<feature type="region of interest" description="Disordered" evidence="1">
    <location>
        <begin position="39"/>
        <end position="140"/>
    </location>
</feature>
<protein>
    <submittedName>
        <fullName evidence="3">Steroid receptor RNA activator 1</fullName>
    </submittedName>
</protein>
<dbReference type="OrthoDB" id="5982138at2759"/>
<evidence type="ECO:0000313" key="3">
    <source>
        <dbReference type="EMBL" id="KAJ8028557.1"/>
    </source>
</evidence>
<dbReference type="FunFam" id="1.20.940.10:FF:000009">
    <property type="entry name" value="Protein transport protein Sec31A"/>
    <property type="match status" value="1"/>
</dbReference>
<dbReference type="Pfam" id="PF07304">
    <property type="entry name" value="SRA1"/>
    <property type="match status" value="1"/>
</dbReference>
<dbReference type="InterPro" id="IPR040243">
    <property type="entry name" value="Steroid_recept_RNA_1"/>
</dbReference>
<evidence type="ECO:0000313" key="4">
    <source>
        <dbReference type="Proteomes" id="UP001152320"/>
    </source>
</evidence>
<keyword evidence="4" id="KW-1185">Reference proteome</keyword>
<dbReference type="GO" id="GO:0003713">
    <property type="term" value="F:transcription coactivator activity"/>
    <property type="evidence" value="ECO:0007669"/>
    <property type="project" value="InterPro"/>
</dbReference>
<proteinExistence type="predicted"/>
<accession>A0A9Q1GXD2</accession>
<comment type="caution">
    <text evidence="3">The sequence shown here is derived from an EMBL/GenBank/DDBJ whole genome shotgun (WGS) entry which is preliminary data.</text>
</comment>
<keyword evidence="3" id="KW-0675">Receptor</keyword>
<dbReference type="EMBL" id="JAIZAY010000015">
    <property type="protein sequence ID" value="KAJ8028557.1"/>
    <property type="molecule type" value="Genomic_DNA"/>
</dbReference>
<dbReference type="PANTHER" id="PTHR18834">
    <property type="entry name" value="STEROID RECEPTOR RNA ACTIVATOR 1"/>
    <property type="match status" value="1"/>
</dbReference>
<dbReference type="InterPro" id="IPR009917">
    <property type="entry name" value="SRA1/Sec31"/>
</dbReference>
<dbReference type="PANTHER" id="PTHR18834:SF2">
    <property type="entry name" value="STEROID RECEPTOR RNA ACTIVATOR 1"/>
    <property type="match status" value="1"/>
</dbReference>
<evidence type="ECO:0000259" key="2">
    <source>
        <dbReference type="Pfam" id="PF07304"/>
    </source>
</evidence>
<feature type="region of interest" description="Disordered" evidence="1">
    <location>
        <begin position="253"/>
        <end position="278"/>
    </location>
</feature>
<dbReference type="Gene3D" id="1.20.940.10">
    <property type="entry name" value="Functional domain of the splicing factor Prp18"/>
    <property type="match status" value="1"/>
</dbReference>
<organism evidence="3 4">
    <name type="scientific">Holothuria leucospilota</name>
    <name type="common">Black long sea cucumber</name>
    <name type="synonym">Mertensiothuria leucospilota</name>
    <dbReference type="NCBI Taxonomy" id="206669"/>
    <lineage>
        <taxon>Eukaryota</taxon>
        <taxon>Metazoa</taxon>
        <taxon>Echinodermata</taxon>
        <taxon>Eleutherozoa</taxon>
        <taxon>Echinozoa</taxon>
        <taxon>Holothuroidea</taxon>
        <taxon>Aspidochirotacea</taxon>
        <taxon>Aspidochirotida</taxon>
        <taxon>Holothuriidae</taxon>
        <taxon>Holothuria</taxon>
    </lineage>
</organism>
<feature type="domain" description="SRA1/Sec31" evidence="2">
    <location>
        <begin position="118"/>
        <end position="258"/>
    </location>
</feature>
<sequence length="278" mass="30766">MVGIFGIIHLKTAQKMLIKTEFIDRAGRYGSIETLARSGARGWNDPPMLQSSINGQNSNSSQPKKQLTQRVTHILPENRPTPPRTENGRGSEDGEGDVKPPTEQIPLSAPRPTISENLPPPPPPECTLPKEMPQGKAATTGTPAVIQEELLPTLEEVLSKLCSTLEECHGKLKARVLEDVKRKLNIFENCWMNDKLSNPVKIQMGKLATAITERNYDEANRLHLGLMMDYVSEVSSWMVGIKRLIQEAKGILPEETDKNGQSMDTEQETPSLLIPVTS</sequence>
<name>A0A9Q1GXD2_HOLLE</name>
<dbReference type="Proteomes" id="UP001152320">
    <property type="component" value="Chromosome 15"/>
</dbReference>
<dbReference type="GO" id="GO:0005634">
    <property type="term" value="C:nucleus"/>
    <property type="evidence" value="ECO:0007669"/>
    <property type="project" value="TreeGrafter"/>
</dbReference>
<feature type="compositionally biased region" description="Low complexity" evidence="1">
    <location>
        <begin position="50"/>
        <end position="62"/>
    </location>
</feature>
<gene>
    <name evidence="3" type="ORF">HOLleu_30834</name>
</gene>
<feature type="compositionally biased region" description="Polar residues" evidence="1">
    <location>
        <begin position="259"/>
        <end position="278"/>
    </location>
</feature>
<dbReference type="GO" id="GO:0006357">
    <property type="term" value="P:regulation of transcription by RNA polymerase II"/>
    <property type="evidence" value="ECO:0007669"/>
    <property type="project" value="InterPro"/>
</dbReference>
<feature type="compositionally biased region" description="Basic and acidic residues" evidence="1">
    <location>
        <begin position="86"/>
        <end position="100"/>
    </location>
</feature>
<dbReference type="AlphaFoldDB" id="A0A9Q1GXD2"/>
<reference evidence="3" key="1">
    <citation type="submission" date="2021-10" db="EMBL/GenBank/DDBJ databases">
        <title>Tropical sea cucumber genome reveals ecological adaptation and Cuvierian tubules defense mechanism.</title>
        <authorList>
            <person name="Chen T."/>
        </authorList>
    </citation>
    <scope>NUCLEOTIDE SEQUENCE</scope>
    <source>
        <strain evidence="3">Nanhai2018</strain>
        <tissue evidence="3">Muscle</tissue>
    </source>
</reference>
<evidence type="ECO:0000256" key="1">
    <source>
        <dbReference type="SAM" id="MobiDB-lite"/>
    </source>
</evidence>